<protein>
    <submittedName>
        <fullName evidence="2">DUF2911 domain-containing protein</fullName>
    </submittedName>
</protein>
<dbReference type="PROSITE" id="PS51257">
    <property type="entry name" value="PROKAR_LIPOPROTEIN"/>
    <property type="match status" value="1"/>
</dbReference>
<gene>
    <name evidence="2" type="ORF">KK078_03150</name>
</gene>
<dbReference type="RefSeq" id="WP_254088785.1">
    <property type="nucleotide sequence ID" value="NZ_JAHESC010000003.1"/>
</dbReference>
<proteinExistence type="predicted"/>
<comment type="caution">
    <text evidence="2">The sequence shown here is derived from an EMBL/GenBank/DDBJ whole genome shotgun (WGS) entry which is preliminary data.</text>
</comment>
<feature type="signal peptide" evidence="1">
    <location>
        <begin position="1"/>
        <end position="20"/>
    </location>
</feature>
<organism evidence="2 3">
    <name type="scientific">Dawidia soli</name>
    <dbReference type="NCBI Taxonomy" id="2782352"/>
    <lineage>
        <taxon>Bacteria</taxon>
        <taxon>Pseudomonadati</taxon>
        <taxon>Bacteroidota</taxon>
        <taxon>Cytophagia</taxon>
        <taxon>Cytophagales</taxon>
        <taxon>Chryseotaleaceae</taxon>
        <taxon>Dawidia</taxon>
    </lineage>
</organism>
<accession>A0AAP2GBT9</accession>
<reference evidence="2 3" key="1">
    <citation type="submission" date="2021-05" db="EMBL/GenBank/DDBJ databases">
        <title>A Polyphasic approach of four new species of the genus Ohtaekwangia: Ohtaekwangia histidinii sp. nov., Ohtaekwangia cretensis sp. nov., Ohtaekwangia indiensis sp. nov., Ohtaekwangia reichenbachii sp. nov. from diverse environment.</title>
        <authorList>
            <person name="Octaviana S."/>
        </authorList>
    </citation>
    <scope>NUCLEOTIDE SEQUENCE [LARGE SCALE GENOMIC DNA]</scope>
    <source>
        <strain evidence="2 3">PWU37</strain>
    </source>
</reference>
<dbReference type="EMBL" id="JAHESC010000003">
    <property type="protein sequence ID" value="MBT1685534.1"/>
    <property type="molecule type" value="Genomic_DNA"/>
</dbReference>
<evidence type="ECO:0000313" key="2">
    <source>
        <dbReference type="EMBL" id="MBT1685534.1"/>
    </source>
</evidence>
<evidence type="ECO:0000313" key="3">
    <source>
        <dbReference type="Proteomes" id="UP001319180"/>
    </source>
</evidence>
<name>A0AAP2GBT9_9BACT</name>
<feature type="chain" id="PRO_5042986668" evidence="1">
    <location>
        <begin position="21"/>
        <end position="167"/>
    </location>
</feature>
<keyword evidence="3" id="KW-1185">Reference proteome</keyword>
<evidence type="ECO:0000256" key="1">
    <source>
        <dbReference type="SAM" id="SignalP"/>
    </source>
</evidence>
<dbReference type="Pfam" id="PF11138">
    <property type="entry name" value="DUF2911"/>
    <property type="match status" value="1"/>
</dbReference>
<keyword evidence="1" id="KW-0732">Signal</keyword>
<sequence>MKRAAFLMITFLSVVSLACAQDKPASPKAETSGKVGAATVKITYCQPSARNRKIMGGLVPYGEVWRTGANEATTVEFDKPVKFEGKDVPAGKYALFTIPGENEWTVILNKETKQWGAYKYNEKDDLLRVKVKPTKTPAFVETFNISTGKDEIVLKWENTAVPVKVKG</sequence>
<dbReference type="AlphaFoldDB" id="A0AAP2GBT9"/>
<dbReference type="Proteomes" id="UP001319180">
    <property type="component" value="Unassembled WGS sequence"/>
</dbReference>
<dbReference type="InterPro" id="IPR021314">
    <property type="entry name" value="DUF2911"/>
</dbReference>